<dbReference type="Proteomes" id="UP001317085">
    <property type="component" value="Unassembled WGS sequence"/>
</dbReference>
<evidence type="ECO:0000256" key="1">
    <source>
        <dbReference type="PROSITE-ProRule" id="PRU00169"/>
    </source>
</evidence>
<evidence type="ECO:0000259" key="2">
    <source>
        <dbReference type="PROSITE" id="PS50110"/>
    </source>
</evidence>
<dbReference type="InterPro" id="IPR011006">
    <property type="entry name" value="CheY-like_superfamily"/>
</dbReference>
<dbReference type="RefSeq" id="WP_247395825.1">
    <property type="nucleotide sequence ID" value="NZ_JAKNRV010000005.1"/>
</dbReference>
<proteinExistence type="predicted"/>
<sequence length="391" mass="44453">MIKILIVDDNIKRSQLISKEIETRGLSRVSVTVCDSADSARLELHALYDLMILDVLLPKKSDGVPQAIHSFKLLEDIYNPNKRYLKPNLTVGLTAELKDIGDFKEKFEDRFAVVIPASMNSIDWLTKIMVCVDGVLGQEQKIISSSTDKLLITIHGIRTYGKWQQTLKEAIDKYSREFEPIEMKYGFFDLISFSIPYLRDKKADKIARRLIGILNKNPEKSIYIVAHSYGTYILSRALSMNEFDGKIRRVILCGSPLQHGANIDHIVNKSDITINECGVSDYILMIARSLLIGLGDAGRVGFSRENGRDFVNRYHPGGHSLYFVESEHPTFYEKYWVPLLTTDAEPIHSDCRQNFVGEDFLDLTVKILSLIKPAIYFAPLCLGLFYLFKLS</sequence>
<reference evidence="3 4" key="1">
    <citation type="submission" date="2022-02" db="EMBL/GenBank/DDBJ databases">
        <title>Comparative genomics of the first Antarctic Pseudomonas spp. capable of biotransforming 2,4,6-Trinitrotoluene.</title>
        <authorList>
            <person name="Cabrera M.A."/>
            <person name="Marquez S.L."/>
            <person name="Perez-Donoso J.M."/>
        </authorList>
    </citation>
    <scope>NUCLEOTIDE SEQUENCE [LARGE SCALE GENOMIC DNA]</scope>
    <source>
        <strain evidence="3 4">TNT11</strain>
    </source>
</reference>
<protein>
    <recommendedName>
        <fullName evidence="2">Response regulatory domain-containing protein</fullName>
    </recommendedName>
</protein>
<comment type="caution">
    <text evidence="3">The sequence shown here is derived from an EMBL/GenBank/DDBJ whole genome shotgun (WGS) entry which is preliminary data.</text>
</comment>
<keyword evidence="4" id="KW-1185">Reference proteome</keyword>
<accession>A0ABT0EBJ2</accession>
<keyword evidence="1" id="KW-0597">Phosphoprotein</keyword>
<dbReference type="InterPro" id="IPR001789">
    <property type="entry name" value="Sig_transdc_resp-reg_receiver"/>
</dbReference>
<dbReference type="EMBL" id="JAKNRV010000005">
    <property type="protein sequence ID" value="MCK1783083.1"/>
    <property type="molecule type" value="Genomic_DNA"/>
</dbReference>
<dbReference type="Gene3D" id="3.40.50.2300">
    <property type="match status" value="1"/>
</dbReference>
<organism evidence="3 4">
    <name type="scientific">Pseudomonas emilianonis</name>
    <dbReference type="NCBI Taxonomy" id="2915812"/>
    <lineage>
        <taxon>Bacteria</taxon>
        <taxon>Pseudomonadati</taxon>
        <taxon>Pseudomonadota</taxon>
        <taxon>Gammaproteobacteria</taxon>
        <taxon>Pseudomonadales</taxon>
        <taxon>Pseudomonadaceae</taxon>
        <taxon>Pseudomonas</taxon>
    </lineage>
</organism>
<gene>
    <name evidence="3" type="ORF">L9Z73_01490</name>
</gene>
<dbReference type="PROSITE" id="PS50110">
    <property type="entry name" value="RESPONSE_REGULATORY"/>
    <property type="match status" value="1"/>
</dbReference>
<dbReference type="Gene3D" id="3.40.50.1820">
    <property type="entry name" value="alpha/beta hydrolase"/>
    <property type="match status" value="1"/>
</dbReference>
<dbReference type="SUPFAM" id="SSF53474">
    <property type="entry name" value="alpha/beta-Hydrolases"/>
    <property type="match status" value="1"/>
</dbReference>
<name>A0ABT0EBJ2_9PSED</name>
<dbReference type="InterPro" id="IPR029058">
    <property type="entry name" value="AB_hydrolase_fold"/>
</dbReference>
<evidence type="ECO:0000313" key="3">
    <source>
        <dbReference type="EMBL" id="MCK1783083.1"/>
    </source>
</evidence>
<feature type="domain" description="Response regulatory" evidence="2">
    <location>
        <begin position="3"/>
        <end position="130"/>
    </location>
</feature>
<dbReference type="SUPFAM" id="SSF52172">
    <property type="entry name" value="CheY-like"/>
    <property type="match status" value="1"/>
</dbReference>
<feature type="modified residue" description="4-aspartylphosphate" evidence="1">
    <location>
        <position position="54"/>
    </location>
</feature>
<evidence type="ECO:0000313" key="4">
    <source>
        <dbReference type="Proteomes" id="UP001317085"/>
    </source>
</evidence>